<gene>
    <name evidence="1" type="ORF">SAMN05660772_00982</name>
</gene>
<sequence>MTKNLTAQQEEFAVLYVELGNASKAYERAYDAMMMTEGSIYVEASRLLNHPKVSLRISELRNQIAERNLSSIDDLLIEIEQARQLAFRTHNSSAMTAATMAKARLLGMLKDNKNRADNSGREE</sequence>
<accession>A0A1W1V279</accession>
<dbReference type="Gene3D" id="1.10.10.1400">
    <property type="entry name" value="Terminase, small subunit, N-terminal DNA-binding domain, HTH motif"/>
    <property type="match status" value="1"/>
</dbReference>
<evidence type="ECO:0000313" key="1">
    <source>
        <dbReference type="EMBL" id="SMB87487.1"/>
    </source>
</evidence>
<dbReference type="Proteomes" id="UP000192408">
    <property type="component" value="Unassembled WGS sequence"/>
</dbReference>
<dbReference type="EMBL" id="FWWV01000035">
    <property type="protein sequence ID" value="SMB87487.1"/>
    <property type="molecule type" value="Genomic_DNA"/>
</dbReference>
<dbReference type="RefSeq" id="WP_084257536.1">
    <property type="nucleotide sequence ID" value="NZ_FWWV01000035.1"/>
</dbReference>
<proteinExistence type="predicted"/>
<dbReference type="STRING" id="1122938.SAMN05660772_00982"/>
<dbReference type="Pfam" id="PF03592">
    <property type="entry name" value="Terminase_2"/>
    <property type="match status" value="1"/>
</dbReference>
<keyword evidence="2" id="KW-1185">Reference proteome</keyword>
<protein>
    <submittedName>
        <fullName evidence="1">Terminase small subunit</fullName>
    </submittedName>
</protein>
<organism evidence="1 2">
    <name type="scientific">Pasteurella testudinis DSM 23072</name>
    <dbReference type="NCBI Taxonomy" id="1122938"/>
    <lineage>
        <taxon>Bacteria</taxon>
        <taxon>Pseudomonadati</taxon>
        <taxon>Pseudomonadota</taxon>
        <taxon>Gammaproteobacteria</taxon>
        <taxon>Pasteurellales</taxon>
        <taxon>Pasteurellaceae</taxon>
        <taxon>Pasteurella</taxon>
    </lineage>
</organism>
<reference evidence="2" key="1">
    <citation type="submission" date="2017-04" db="EMBL/GenBank/DDBJ databases">
        <authorList>
            <person name="Varghese N."/>
            <person name="Submissions S."/>
        </authorList>
    </citation>
    <scope>NUCLEOTIDE SEQUENCE [LARGE SCALE GENOMIC DNA]</scope>
    <source>
        <strain evidence="2">DSM 23072</strain>
    </source>
</reference>
<name>A0A1W1V279_9PAST</name>
<dbReference type="GO" id="GO:0051276">
    <property type="term" value="P:chromosome organization"/>
    <property type="evidence" value="ECO:0007669"/>
    <property type="project" value="InterPro"/>
</dbReference>
<dbReference type="InterPro" id="IPR005335">
    <property type="entry name" value="Terminase_ssu"/>
</dbReference>
<evidence type="ECO:0000313" key="2">
    <source>
        <dbReference type="Proteomes" id="UP000192408"/>
    </source>
</evidence>
<dbReference type="AlphaFoldDB" id="A0A1W1V279"/>
<dbReference type="InterPro" id="IPR038713">
    <property type="entry name" value="Terminase_Gp1_N_sf"/>
</dbReference>